<sequence length="103" mass="12020">MFYRGGSIVYNNTVSSVLGDSKNCKFIHIRIRETIDNVQRELRNITFINNQDYYKFPNQYRIGILGIAIDYDIDSDTFIVKNNGNILAEMWLSDSLVMLNFIK</sequence>
<reference evidence="1 2" key="1">
    <citation type="journal article" date="2021" name="Sci. Rep.">
        <title>The distribution of antibiotic resistance genes in chicken gut microbiota commensals.</title>
        <authorList>
            <person name="Juricova H."/>
            <person name="Matiasovicova J."/>
            <person name="Kubasova T."/>
            <person name="Cejkova D."/>
            <person name="Rychlik I."/>
        </authorList>
    </citation>
    <scope>NUCLEOTIDE SEQUENCE [LARGE SCALE GENOMIC DNA]</scope>
    <source>
        <strain evidence="1 2">An425</strain>
    </source>
</reference>
<keyword evidence="2" id="KW-1185">Reference proteome</keyword>
<protein>
    <submittedName>
        <fullName evidence="1">Uncharacterized protein</fullName>
    </submittedName>
</protein>
<accession>A0ABS2G4Z7</accession>
<evidence type="ECO:0000313" key="1">
    <source>
        <dbReference type="EMBL" id="MBM6875648.1"/>
    </source>
</evidence>
<proteinExistence type="predicted"/>
<dbReference type="Proteomes" id="UP000728968">
    <property type="component" value="Unassembled WGS sequence"/>
</dbReference>
<dbReference type="EMBL" id="JACJLT010000081">
    <property type="protein sequence ID" value="MBM6875648.1"/>
    <property type="molecule type" value="Genomic_DNA"/>
</dbReference>
<organism evidence="1 2">
    <name type="scientific">Fusobacterium mortiferum</name>
    <dbReference type="NCBI Taxonomy" id="850"/>
    <lineage>
        <taxon>Bacteria</taxon>
        <taxon>Fusobacteriati</taxon>
        <taxon>Fusobacteriota</taxon>
        <taxon>Fusobacteriia</taxon>
        <taxon>Fusobacteriales</taxon>
        <taxon>Fusobacteriaceae</taxon>
        <taxon>Fusobacterium</taxon>
    </lineage>
</organism>
<comment type="caution">
    <text evidence="1">The sequence shown here is derived from an EMBL/GenBank/DDBJ whole genome shotgun (WGS) entry which is preliminary data.</text>
</comment>
<name>A0ABS2G4Z7_FUSMR</name>
<gene>
    <name evidence="1" type="ORF">H6A04_08305</name>
</gene>
<evidence type="ECO:0000313" key="2">
    <source>
        <dbReference type="Proteomes" id="UP000728968"/>
    </source>
</evidence>
<dbReference type="RefSeq" id="WP_204716410.1">
    <property type="nucleotide sequence ID" value="NZ_JACJLT010000081.1"/>
</dbReference>